<gene>
    <name evidence="1" type="ORF">H6B30_14875</name>
</gene>
<dbReference type="EMBL" id="JACJJL010000039">
    <property type="protein sequence ID" value="MBM6663009.1"/>
    <property type="molecule type" value="Genomic_DNA"/>
</dbReference>
<keyword evidence="2" id="KW-1185">Reference proteome</keyword>
<proteinExistence type="predicted"/>
<organism evidence="1 2">
    <name type="scientific">Marseilla massiliensis</name>
    <dbReference type="NCBI Taxonomy" id="1841864"/>
    <lineage>
        <taxon>Bacteria</taxon>
        <taxon>Pseudomonadati</taxon>
        <taxon>Bacteroidota</taxon>
        <taxon>Bacteroidia</taxon>
        <taxon>Bacteroidales</taxon>
        <taxon>Prevotellaceae</taxon>
        <taxon>Marseilla</taxon>
    </lineage>
</organism>
<accession>A0A939B615</accession>
<evidence type="ECO:0000313" key="2">
    <source>
        <dbReference type="Proteomes" id="UP000764045"/>
    </source>
</evidence>
<comment type="caution">
    <text evidence="1">The sequence shown here is derived from an EMBL/GenBank/DDBJ whole genome shotgun (WGS) entry which is preliminary data.</text>
</comment>
<sequence>MEKNAVYLVYTLIEQNDCVSDCHALYATLERAKAAMNVEIEGAIENFGKGEVLHDLERLYEFRTEDGYGFTVGIDEMVPL</sequence>
<dbReference type="Proteomes" id="UP000764045">
    <property type="component" value="Unassembled WGS sequence"/>
</dbReference>
<protein>
    <submittedName>
        <fullName evidence="1">Uncharacterized protein</fullName>
    </submittedName>
</protein>
<evidence type="ECO:0000313" key="1">
    <source>
        <dbReference type="EMBL" id="MBM6663009.1"/>
    </source>
</evidence>
<name>A0A939B615_9BACT</name>
<reference evidence="1 2" key="1">
    <citation type="journal article" date="2021" name="Sci. Rep.">
        <title>The distribution of antibiotic resistance genes in chicken gut microbiota commensals.</title>
        <authorList>
            <person name="Juricova H."/>
            <person name="Matiasovicova J."/>
            <person name="Kubasova T."/>
            <person name="Cejkova D."/>
            <person name="Rychlik I."/>
        </authorList>
    </citation>
    <scope>NUCLEOTIDE SEQUENCE [LARGE SCALE GENOMIC DNA]</scope>
    <source>
        <strain evidence="1 2">An819</strain>
    </source>
</reference>